<protein>
    <submittedName>
        <fullName evidence="2">Serine/threonine protein phosphatase PrpC</fullName>
    </submittedName>
</protein>
<name>A0A4R1FAW2_9GAMM</name>
<comment type="caution">
    <text evidence="2">The sequence shown here is derived from an EMBL/GenBank/DDBJ whole genome shotgun (WGS) entry which is preliminary data.</text>
</comment>
<evidence type="ECO:0000259" key="1">
    <source>
        <dbReference type="PROSITE" id="PS51746"/>
    </source>
</evidence>
<dbReference type="Proteomes" id="UP000294887">
    <property type="component" value="Unassembled WGS sequence"/>
</dbReference>
<proteinExistence type="predicted"/>
<dbReference type="InterPro" id="IPR036457">
    <property type="entry name" value="PPM-type-like_dom_sf"/>
</dbReference>
<reference evidence="2 3" key="1">
    <citation type="submission" date="2019-03" db="EMBL/GenBank/DDBJ databases">
        <title>Genomic Encyclopedia of Type Strains, Phase IV (KMG-IV): sequencing the most valuable type-strain genomes for metagenomic binning, comparative biology and taxonomic classification.</title>
        <authorList>
            <person name="Goeker M."/>
        </authorList>
    </citation>
    <scope>NUCLEOTIDE SEQUENCE [LARGE SCALE GENOMIC DNA]</scope>
    <source>
        <strain evidence="2 3">DSM 24830</strain>
    </source>
</reference>
<evidence type="ECO:0000313" key="3">
    <source>
        <dbReference type="Proteomes" id="UP000294887"/>
    </source>
</evidence>
<sequence>MNQILEKPENKKWDTKMPGKLTVSIGEYSDKGRKEINQDFHGSYYPEEPLLSSKGIALAIADGINNSYISQIASETSVAGFLDDYYDTSKSSAVKRSAEQVLIATNSWLHAQSQKTHGHPDNDKDYVCTFSSLILKSTTAHILHIGDTRIYRFRAGKLEQLTTDHCLRVSDEISYLNRGLGIYSILDIDYQTTPMKLDDVFFMTTDGVYEHVSNDFIIDTIEEHIDDLDLAAELLVEQAYQVGSSDSLTAQLVKIDELP</sequence>
<dbReference type="CDD" id="cd00143">
    <property type="entry name" value="PP2Cc"/>
    <property type="match status" value="1"/>
</dbReference>
<organism evidence="2 3">
    <name type="scientific">Cocleimonas flava</name>
    <dbReference type="NCBI Taxonomy" id="634765"/>
    <lineage>
        <taxon>Bacteria</taxon>
        <taxon>Pseudomonadati</taxon>
        <taxon>Pseudomonadota</taxon>
        <taxon>Gammaproteobacteria</taxon>
        <taxon>Thiotrichales</taxon>
        <taxon>Thiotrichaceae</taxon>
        <taxon>Cocleimonas</taxon>
    </lineage>
</organism>
<accession>A0A4R1FAW2</accession>
<dbReference type="SMART" id="SM00332">
    <property type="entry name" value="PP2Cc"/>
    <property type="match status" value="1"/>
</dbReference>
<feature type="domain" description="PPM-type phosphatase" evidence="1">
    <location>
        <begin position="24"/>
        <end position="255"/>
    </location>
</feature>
<evidence type="ECO:0000313" key="2">
    <source>
        <dbReference type="EMBL" id="TCJ89078.1"/>
    </source>
</evidence>
<dbReference type="SMART" id="SM00331">
    <property type="entry name" value="PP2C_SIG"/>
    <property type="match status" value="1"/>
</dbReference>
<dbReference type="Gene3D" id="3.60.40.10">
    <property type="entry name" value="PPM-type phosphatase domain"/>
    <property type="match status" value="1"/>
</dbReference>
<dbReference type="AlphaFoldDB" id="A0A4R1FAW2"/>
<dbReference type="EMBL" id="SMFQ01000002">
    <property type="protein sequence ID" value="TCJ89078.1"/>
    <property type="molecule type" value="Genomic_DNA"/>
</dbReference>
<gene>
    <name evidence="2" type="ORF">EV695_0939</name>
</gene>
<dbReference type="SUPFAM" id="SSF81606">
    <property type="entry name" value="PP2C-like"/>
    <property type="match status" value="1"/>
</dbReference>
<keyword evidence="3" id="KW-1185">Reference proteome</keyword>
<dbReference type="Pfam" id="PF13672">
    <property type="entry name" value="PP2C_2"/>
    <property type="match status" value="1"/>
</dbReference>
<dbReference type="InterPro" id="IPR001932">
    <property type="entry name" value="PPM-type_phosphatase-like_dom"/>
</dbReference>
<dbReference type="RefSeq" id="WP_243651470.1">
    <property type="nucleotide sequence ID" value="NZ_BAAAFU010000008.1"/>
</dbReference>
<dbReference type="PROSITE" id="PS51746">
    <property type="entry name" value="PPM_2"/>
    <property type="match status" value="1"/>
</dbReference>